<keyword evidence="2" id="KW-0805">Transcription regulation</keyword>
<dbReference type="GO" id="GO:0006351">
    <property type="term" value="P:DNA-templated transcription"/>
    <property type="evidence" value="ECO:0007669"/>
    <property type="project" value="TreeGrafter"/>
</dbReference>
<dbReference type="InterPro" id="IPR036388">
    <property type="entry name" value="WH-like_DNA-bd_sf"/>
</dbReference>
<dbReference type="FunFam" id="1.10.10.10:FF:000001">
    <property type="entry name" value="LysR family transcriptional regulator"/>
    <property type="match status" value="1"/>
</dbReference>
<evidence type="ECO:0000256" key="4">
    <source>
        <dbReference type="ARBA" id="ARBA00023163"/>
    </source>
</evidence>
<proteinExistence type="inferred from homology"/>
<dbReference type="SUPFAM" id="SSF46785">
    <property type="entry name" value="Winged helix' DNA-binding domain"/>
    <property type="match status" value="1"/>
</dbReference>
<dbReference type="PRINTS" id="PR00039">
    <property type="entry name" value="HTHLYSR"/>
</dbReference>
<name>A0A238X6J8_9RHOB</name>
<protein>
    <submittedName>
        <fullName evidence="6">DNA-binding transcriptional regulator, LysR family</fullName>
    </submittedName>
</protein>
<keyword evidence="3 6" id="KW-0238">DNA-binding</keyword>
<dbReference type="GO" id="GO:0003700">
    <property type="term" value="F:DNA-binding transcription factor activity"/>
    <property type="evidence" value="ECO:0007669"/>
    <property type="project" value="InterPro"/>
</dbReference>
<evidence type="ECO:0000256" key="1">
    <source>
        <dbReference type="ARBA" id="ARBA00009437"/>
    </source>
</evidence>
<comment type="similarity">
    <text evidence="1">Belongs to the LysR transcriptional regulatory family.</text>
</comment>
<reference evidence="6 7" key="1">
    <citation type="submission" date="2017-06" db="EMBL/GenBank/DDBJ databases">
        <authorList>
            <person name="Kim H.J."/>
            <person name="Triplett B.A."/>
        </authorList>
    </citation>
    <scope>NUCLEOTIDE SEQUENCE [LARGE SCALE GENOMIC DNA]</scope>
    <source>
        <strain evidence="6 7">DSM 29052</strain>
    </source>
</reference>
<dbReference type="SUPFAM" id="SSF53850">
    <property type="entry name" value="Periplasmic binding protein-like II"/>
    <property type="match status" value="1"/>
</dbReference>
<accession>A0A238X6J8</accession>
<dbReference type="RefSeq" id="WP_089270680.1">
    <property type="nucleotide sequence ID" value="NZ_FZNN01000009.1"/>
</dbReference>
<evidence type="ECO:0000256" key="2">
    <source>
        <dbReference type="ARBA" id="ARBA00023015"/>
    </source>
</evidence>
<dbReference type="GO" id="GO:0043565">
    <property type="term" value="F:sequence-specific DNA binding"/>
    <property type="evidence" value="ECO:0007669"/>
    <property type="project" value="TreeGrafter"/>
</dbReference>
<dbReference type="PANTHER" id="PTHR30537:SF74">
    <property type="entry name" value="HTH-TYPE TRANSCRIPTIONAL REGULATOR TRPI"/>
    <property type="match status" value="1"/>
</dbReference>
<evidence type="ECO:0000256" key="3">
    <source>
        <dbReference type="ARBA" id="ARBA00023125"/>
    </source>
</evidence>
<sequence length="292" mass="31772">MKNANRDLAIFAALPVLEAAVRHNSFTRAAREFGLTQSALSRRIQGLERDLGLVLFARRGRSITITHEGAKLAKAARASLDLIESARHDLGNEATGTVRVGILPSLGGFWLAPRLPDFCAKFPNVSLRVVNIDAEFQDGHKDPITWDPSSLDIVVTRGHGGWQSLTAKRLTQEYMIAVKRPDTPTNTKLGHSTRSGAWKAYIDASPQELQFAPPAVVFEHFYMIIEAARAGAGVALVPNILVSQDLSSGRLEACGPAQSTGASYYAVFSDRSAHRPSSAAFIEWLQKDALEL</sequence>
<dbReference type="Proteomes" id="UP000198417">
    <property type="component" value="Unassembled WGS sequence"/>
</dbReference>
<dbReference type="PANTHER" id="PTHR30537">
    <property type="entry name" value="HTH-TYPE TRANSCRIPTIONAL REGULATOR"/>
    <property type="match status" value="1"/>
</dbReference>
<dbReference type="PROSITE" id="PS50931">
    <property type="entry name" value="HTH_LYSR"/>
    <property type="match status" value="1"/>
</dbReference>
<organism evidence="6 7">
    <name type="scientific">Puniceibacterium sediminis</name>
    <dbReference type="NCBI Taxonomy" id="1608407"/>
    <lineage>
        <taxon>Bacteria</taxon>
        <taxon>Pseudomonadati</taxon>
        <taxon>Pseudomonadota</taxon>
        <taxon>Alphaproteobacteria</taxon>
        <taxon>Rhodobacterales</taxon>
        <taxon>Paracoccaceae</taxon>
        <taxon>Puniceibacterium</taxon>
    </lineage>
</organism>
<dbReference type="InterPro" id="IPR005119">
    <property type="entry name" value="LysR_subst-bd"/>
</dbReference>
<keyword evidence="4" id="KW-0804">Transcription</keyword>
<dbReference type="EMBL" id="FZNN01000009">
    <property type="protein sequence ID" value="SNR54201.1"/>
    <property type="molecule type" value="Genomic_DNA"/>
</dbReference>
<feature type="domain" description="HTH lysR-type" evidence="5">
    <location>
        <begin position="16"/>
        <end position="66"/>
    </location>
</feature>
<dbReference type="Pfam" id="PF03466">
    <property type="entry name" value="LysR_substrate"/>
    <property type="match status" value="1"/>
</dbReference>
<dbReference type="AlphaFoldDB" id="A0A238X6J8"/>
<dbReference type="Gene3D" id="1.10.10.10">
    <property type="entry name" value="Winged helix-like DNA-binding domain superfamily/Winged helix DNA-binding domain"/>
    <property type="match status" value="1"/>
</dbReference>
<dbReference type="InterPro" id="IPR036390">
    <property type="entry name" value="WH_DNA-bd_sf"/>
</dbReference>
<dbReference type="OrthoDB" id="9804958at2"/>
<evidence type="ECO:0000313" key="6">
    <source>
        <dbReference type="EMBL" id="SNR54201.1"/>
    </source>
</evidence>
<dbReference type="InterPro" id="IPR058163">
    <property type="entry name" value="LysR-type_TF_proteobact-type"/>
</dbReference>
<gene>
    <name evidence="6" type="ORF">SAMN06265370_10995</name>
</gene>
<dbReference type="Pfam" id="PF00126">
    <property type="entry name" value="HTH_1"/>
    <property type="match status" value="1"/>
</dbReference>
<dbReference type="InterPro" id="IPR000847">
    <property type="entry name" value="LysR_HTH_N"/>
</dbReference>
<dbReference type="Gene3D" id="3.40.190.10">
    <property type="entry name" value="Periplasmic binding protein-like II"/>
    <property type="match status" value="2"/>
</dbReference>
<keyword evidence="7" id="KW-1185">Reference proteome</keyword>
<evidence type="ECO:0000259" key="5">
    <source>
        <dbReference type="PROSITE" id="PS50931"/>
    </source>
</evidence>
<evidence type="ECO:0000313" key="7">
    <source>
        <dbReference type="Proteomes" id="UP000198417"/>
    </source>
</evidence>